<evidence type="ECO:0000313" key="3">
    <source>
        <dbReference type="Proteomes" id="UP001230807"/>
    </source>
</evidence>
<dbReference type="InterPro" id="IPR004435">
    <property type="entry name" value="MobB_dom"/>
</dbReference>
<dbReference type="Proteomes" id="UP001230807">
    <property type="component" value="Unassembled WGS sequence"/>
</dbReference>
<feature type="domain" description="Molybdopterin-guanine dinucleotide biosynthesis protein B (MobB)" evidence="1">
    <location>
        <begin position="9"/>
        <end position="125"/>
    </location>
</feature>
<gene>
    <name evidence="2" type="primary">mobB</name>
    <name evidence="2" type="ORF">QR695_08075</name>
</gene>
<dbReference type="InterPro" id="IPR052539">
    <property type="entry name" value="MGD_biosynthesis_adapter"/>
</dbReference>
<dbReference type="RefSeq" id="WP_286038384.1">
    <property type="nucleotide sequence ID" value="NZ_CP183077.1"/>
</dbReference>
<accession>A0ABT7MP66</accession>
<name>A0ABT7MP66_9BACL</name>
<dbReference type="Gene3D" id="3.40.50.300">
    <property type="entry name" value="P-loop containing nucleotide triphosphate hydrolases"/>
    <property type="match status" value="1"/>
</dbReference>
<dbReference type="PANTHER" id="PTHR40072:SF1">
    <property type="entry name" value="MOLYBDOPTERIN-GUANINE DINUCLEOTIDE BIOSYNTHESIS ADAPTER PROTEIN"/>
    <property type="match status" value="1"/>
</dbReference>
<evidence type="ECO:0000313" key="2">
    <source>
        <dbReference type="EMBL" id="MDL5376965.1"/>
    </source>
</evidence>
<dbReference type="NCBIfam" id="TIGR00176">
    <property type="entry name" value="mobB"/>
    <property type="match status" value="1"/>
</dbReference>
<sequence>MSNHRSALILQVVGYQNSGKTSFVSELTKQLSATGKRVGVIKHHGHGGALDLPMTDSHRHALAGAVLSSVIGEGETLIEWRDTDTFELLLNWYEMHVDIVFIEGYKRKDYPKVVLVRDGHEQPVDVTNVIARGDSVADKDRLMRSVERWMEDEMVSSE</sequence>
<dbReference type="Pfam" id="PF03205">
    <property type="entry name" value="MobB"/>
    <property type="match status" value="1"/>
</dbReference>
<dbReference type="SUPFAM" id="SSF52540">
    <property type="entry name" value="P-loop containing nucleoside triphosphate hydrolases"/>
    <property type="match status" value="1"/>
</dbReference>
<dbReference type="PANTHER" id="PTHR40072">
    <property type="entry name" value="MOLYBDOPTERIN-GUANINE DINUCLEOTIDE BIOSYNTHESIS ADAPTER PROTEIN-RELATED"/>
    <property type="match status" value="1"/>
</dbReference>
<proteinExistence type="predicted"/>
<comment type="caution">
    <text evidence="2">The sequence shown here is derived from an EMBL/GenBank/DDBJ whole genome shotgun (WGS) entry which is preliminary data.</text>
</comment>
<protein>
    <submittedName>
        <fullName evidence="2">Molybdopterin-guanine dinucleotide biosynthesis protein B</fullName>
    </submittedName>
</protein>
<dbReference type="InterPro" id="IPR027417">
    <property type="entry name" value="P-loop_NTPase"/>
</dbReference>
<evidence type="ECO:0000259" key="1">
    <source>
        <dbReference type="Pfam" id="PF03205"/>
    </source>
</evidence>
<organism evidence="2 3">
    <name type="scientific">Exiguobacterium mexicanum</name>
    <dbReference type="NCBI Taxonomy" id="340146"/>
    <lineage>
        <taxon>Bacteria</taxon>
        <taxon>Bacillati</taxon>
        <taxon>Bacillota</taxon>
        <taxon>Bacilli</taxon>
        <taxon>Bacillales</taxon>
        <taxon>Bacillales Family XII. Incertae Sedis</taxon>
        <taxon>Exiguobacterium</taxon>
    </lineage>
</organism>
<dbReference type="EMBL" id="JASWER010000005">
    <property type="protein sequence ID" value="MDL5376965.1"/>
    <property type="molecule type" value="Genomic_DNA"/>
</dbReference>
<reference evidence="2 3" key="1">
    <citation type="submission" date="2023-06" db="EMBL/GenBank/DDBJ databases">
        <title>Influencing factors and mechanism of Cr(VI) reduction by facultative anaerobic Exiguobacterium sp. PY14.</title>
        <authorList>
            <person name="Zou L."/>
        </authorList>
    </citation>
    <scope>NUCLEOTIDE SEQUENCE [LARGE SCALE GENOMIC DNA]</scope>
    <source>
        <strain evidence="2 3">PY14</strain>
    </source>
</reference>
<keyword evidence="3" id="KW-1185">Reference proteome</keyword>